<dbReference type="SUPFAM" id="SSF54909">
    <property type="entry name" value="Dimeric alpha+beta barrel"/>
    <property type="match status" value="2"/>
</dbReference>
<dbReference type="PROSITE" id="PS00108">
    <property type="entry name" value="PROTEIN_KINASE_ST"/>
    <property type="match status" value="1"/>
</dbReference>
<dbReference type="EMBL" id="JAPFFF010000039">
    <property type="protein sequence ID" value="KAK8842250.1"/>
    <property type="molecule type" value="Genomic_DNA"/>
</dbReference>
<dbReference type="InterPro" id="IPR000719">
    <property type="entry name" value="Prot_kinase_dom"/>
</dbReference>
<dbReference type="InterPro" id="IPR050167">
    <property type="entry name" value="Ser_Thr_protein_kinase"/>
</dbReference>
<accession>A0ABR2H7R1</accession>
<keyword evidence="3" id="KW-1185">Reference proteome</keyword>
<dbReference type="InterPro" id="IPR008271">
    <property type="entry name" value="Ser/Thr_kinase_AS"/>
</dbReference>
<dbReference type="Gene3D" id="3.30.70.100">
    <property type="match status" value="2"/>
</dbReference>
<feature type="domain" description="Protein kinase" evidence="1">
    <location>
        <begin position="221"/>
        <end position="367"/>
    </location>
</feature>
<proteinExistence type="predicted"/>
<dbReference type="Gene3D" id="1.10.510.10">
    <property type="entry name" value="Transferase(Phosphotransferase) domain 1"/>
    <property type="match status" value="1"/>
</dbReference>
<dbReference type="SUPFAM" id="SSF56112">
    <property type="entry name" value="Protein kinase-like (PK-like)"/>
    <property type="match status" value="1"/>
</dbReference>
<dbReference type="InterPro" id="IPR008000">
    <property type="entry name" value="Rham/fucose_mutarotase"/>
</dbReference>
<dbReference type="PANTHER" id="PTHR23257">
    <property type="entry name" value="SERINE-THREONINE PROTEIN KINASE"/>
    <property type="match status" value="1"/>
</dbReference>
<dbReference type="Proteomes" id="UP001470230">
    <property type="component" value="Unassembled WGS sequence"/>
</dbReference>
<reference evidence="2 3" key="1">
    <citation type="submission" date="2024-04" db="EMBL/GenBank/DDBJ databases">
        <title>Tritrichomonas musculus Genome.</title>
        <authorList>
            <person name="Alves-Ferreira E."/>
            <person name="Grigg M."/>
            <person name="Lorenzi H."/>
            <person name="Galac M."/>
        </authorList>
    </citation>
    <scope>NUCLEOTIDE SEQUENCE [LARGE SCALE GENOMIC DNA]</scope>
    <source>
        <strain evidence="2 3">EAF2021</strain>
    </source>
</reference>
<dbReference type="InterPro" id="IPR011009">
    <property type="entry name" value="Kinase-like_dom_sf"/>
</dbReference>
<dbReference type="InterPro" id="IPR001245">
    <property type="entry name" value="Ser-Thr/Tyr_kinase_cat_dom"/>
</dbReference>
<sequence length="367" mass="42473">MERHSFAMEVKKGQMDLYRKKLGEVWPKLVEFLDGNEVSNFSIWNCSSLIFGYCETKEKKNLYEKAKEQIGSLISQFECIYTWISTPGQNMRLMYHNFGIVRKSKELIRYRMFMTKLKPGFEDEYKSRHDALIAKRGDIIDPGPDSNFSIWSAGGYIFGYDEIDTTMEKEETEESHKATVAWETKQLEIMDWITNDVDWLTNTFHPASISNHDFIVDLEDYAIIKKLKEVQYGTVYLVIEKETQKEFAAMVSKVECISASDQKEFFKELTAFSMIESATTLSFKGFNMTNFQKEHFPTIITPCMSKGSLDKLLENNSNHPLSNKFIILLGIAEGMKYLHSKSIIHRDLKCANVLLDDDLYPHIGDFG</sequence>
<name>A0ABR2H7R1_9EUKA</name>
<dbReference type="Pfam" id="PF05336">
    <property type="entry name" value="rhaM"/>
    <property type="match status" value="2"/>
</dbReference>
<dbReference type="PROSITE" id="PS50011">
    <property type="entry name" value="PROTEIN_KINASE_DOM"/>
    <property type="match status" value="1"/>
</dbReference>
<dbReference type="SMART" id="SM00220">
    <property type="entry name" value="S_TKc"/>
    <property type="match status" value="1"/>
</dbReference>
<organism evidence="2 3">
    <name type="scientific">Tritrichomonas musculus</name>
    <dbReference type="NCBI Taxonomy" id="1915356"/>
    <lineage>
        <taxon>Eukaryota</taxon>
        <taxon>Metamonada</taxon>
        <taxon>Parabasalia</taxon>
        <taxon>Tritrichomonadida</taxon>
        <taxon>Tritrichomonadidae</taxon>
        <taxon>Tritrichomonas</taxon>
    </lineage>
</organism>
<dbReference type="InterPro" id="IPR011008">
    <property type="entry name" value="Dimeric_a/b-barrel"/>
</dbReference>
<gene>
    <name evidence="2" type="ORF">M9Y10_026483</name>
</gene>
<comment type="caution">
    <text evidence="2">The sequence shown here is derived from an EMBL/GenBank/DDBJ whole genome shotgun (WGS) entry which is preliminary data.</text>
</comment>
<evidence type="ECO:0000259" key="1">
    <source>
        <dbReference type="PROSITE" id="PS50011"/>
    </source>
</evidence>
<protein>
    <recommendedName>
        <fullName evidence="1">Protein kinase domain-containing protein</fullName>
    </recommendedName>
</protein>
<evidence type="ECO:0000313" key="2">
    <source>
        <dbReference type="EMBL" id="KAK8842250.1"/>
    </source>
</evidence>
<dbReference type="Pfam" id="PF07714">
    <property type="entry name" value="PK_Tyr_Ser-Thr"/>
    <property type="match status" value="1"/>
</dbReference>
<evidence type="ECO:0000313" key="3">
    <source>
        <dbReference type="Proteomes" id="UP001470230"/>
    </source>
</evidence>
<dbReference type="PANTHER" id="PTHR23257:SF958">
    <property type="entry name" value="SERINE_THREONINE-PROTEIN KINASE WNK4"/>
    <property type="match status" value="1"/>
</dbReference>